<feature type="domain" description="VOC" evidence="1">
    <location>
        <begin position="23"/>
        <end position="159"/>
    </location>
</feature>
<evidence type="ECO:0000259" key="1">
    <source>
        <dbReference type="PROSITE" id="PS51819"/>
    </source>
</evidence>
<gene>
    <name evidence="2" type="ORF">ACFFGH_11580</name>
</gene>
<evidence type="ECO:0000313" key="3">
    <source>
        <dbReference type="Proteomes" id="UP001589896"/>
    </source>
</evidence>
<sequence length="224" mass="23874">MSTTEIATDPATSDTNAGHVDTKLEVVVIPVSDVDRAAEFYVGKLGWRVDVDLATGTGRVLHVTPPGSATSVMFGTGLTPSAPGSTQFLHLVVSDIEAAHAELVAAGVESSGVFHDPTGNFNRFDPRVRAAGPDPERRTYASFVAFSDPDGNGWVLQEVTTRFPGRIDSAATSFASAQDLSSALRRAEAAYDEHAERTGGRITERPEWFAKYLVAEQAGEQLPL</sequence>
<dbReference type="EMBL" id="JBHLTG010000002">
    <property type="protein sequence ID" value="MFC0678479.1"/>
    <property type="molecule type" value="Genomic_DNA"/>
</dbReference>
<organism evidence="2 3">
    <name type="scientific">Lysobacter korlensis</name>
    <dbReference type="NCBI Taxonomy" id="553636"/>
    <lineage>
        <taxon>Bacteria</taxon>
        <taxon>Pseudomonadati</taxon>
        <taxon>Pseudomonadota</taxon>
        <taxon>Gammaproteobacteria</taxon>
        <taxon>Lysobacterales</taxon>
        <taxon>Lysobacteraceae</taxon>
        <taxon>Lysobacter</taxon>
    </lineage>
</organism>
<dbReference type="RefSeq" id="WP_386668373.1">
    <property type="nucleotide sequence ID" value="NZ_JBHLTG010000002.1"/>
</dbReference>
<evidence type="ECO:0000313" key="2">
    <source>
        <dbReference type="EMBL" id="MFC0678479.1"/>
    </source>
</evidence>
<protein>
    <submittedName>
        <fullName evidence="2">VOC family protein</fullName>
    </submittedName>
</protein>
<name>A0ABV6RNC1_9GAMM</name>
<comment type="caution">
    <text evidence="2">The sequence shown here is derived from an EMBL/GenBank/DDBJ whole genome shotgun (WGS) entry which is preliminary data.</text>
</comment>
<dbReference type="InterPro" id="IPR004360">
    <property type="entry name" value="Glyas_Fos-R_dOase_dom"/>
</dbReference>
<reference evidence="2 3" key="1">
    <citation type="submission" date="2024-09" db="EMBL/GenBank/DDBJ databases">
        <authorList>
            <person name="Sun Q."/>
            <person name="Mori K."/>
        </authorList>
    </citation>
    <scope>NUCLEOTIDE SEQUENCE [LARGE SCALE GENOMIC DNA]</scope>
    <source>
        <strain evidence="2 3">KCTC 23076</strain>
    </source>
</reference>
<dbReference type="InterPro" id="IPR029068">
    <property type="entry name" value="Glyas_Bleomycin-R_OHBP_Dase"/>
</dbReference>
<accession>A0ABV6RNC1</accession>
<dbReference type="Pfam" id="PF00903">
    <property type="entry name" value="Glyoxalase"/>
    <property type="match status" value="1"/>
</dbReference>
<dbReference type="Proteomes" id="UP001589896">
    <property type="component" value="Unassembled WGS sequence"/>
</dbReference>
<proteinExistence type="predicted"/>
<dbReference type="SUPFAM" id="SSF54593">
    <property type="entry name" value="Glyoxalase/Bleomycin resistance protein/Dihydroxybiphenyl dioxygenase"/>
    <property type="match status" value="1"/>
</dbReference>
<keyword evidence="3" id="KW-1185">Reference proteome</keyword>
<dbReference type="Gene3D" id="3.10.180.10">
    <property type="entry name" value="2,3-Dihydroxybiphenyl 1,2-Dioxygenase, domain 1"/>
    <property type="match status" value="1"/>
</dbReference>
<dbReference type="InterPro" id="IPR037523">
    <property type="entry name" value="VOC_core"/>
</dbReference>
<dbReference type="PROSITE" id="PS51819">
    <property type="entry name" value="VOC"/>
    <property type="match status" value="1"/>
</dbReference>